<dbReference type="EMBL" id="JAVDYB010000001">
    <property type="protein sequence ID" value="MDR7279127.1"/>
    <property type="molecule type" value="Genomic_DNA"/>
</dbReference>
<dbReference type="Proteomes" id="UP001183643">
    <property type="component" value="Unassembled WGS sequence"/>
</dbReference>
<dbReference type="AlphaFoldDB" id="A0AAE3YTW1"/>
<name>A0AAE3YTW1_9ACTN</name>
<proteinExistence type="predicted"/>
<keyword evidence="2" id="KW-1185">Reference proteome</keyword>
<dbReference type="RefSeq" id="WP_310372486.1">
    <property type="nucleotide sequence ID" value="NZ_JAVDYB010000001.1"/>
</dbReference>
<reference evidence="1" key="1">
    <citation type="submission" date="2023-07" db="EMBL/GenBank/DDBJ databases">
        <title>Sequencing the genomes of 1000 actinobacteria strains.</title>
        <authorList>
            <person name="Klenk H.-P."/>
        </authorList>
    </citation>
    <scope>NUCLEOTIDE SEQUENCE</scope>
    <source>
        <strain evidence="1">DSM 44707</strain>
    </source>
</reference>
<comment type="caution">
    <text evidence="1">The sequence shown here is derived from an EMBL/GenBank/DDBJ whole genome shotgun (WGS) entry which is preliminary data.</text>
</comment>
<evidence type="ECO:0000313" key="2">
    <source>
        <dbReference type="Proteomes" id="UP001183643"/>
    </source>
</evidence>
<accession>A0AAE3YTW1</accession>
<evidence type="ECO:0008006" key="3">
    <source>
        <dbReference type="Google" id="ProtNLM"/>
    </source>
</evidence>
<organism evidence="1 2">
    <name type="scientific">Catenuloplanes atrovinosus</name>
    <dbReference type="NCBI Taxonomy" id="137266"/>
    <lineage>
        <taxon>Bacteria</taxon>
        <taxon>Bacillati</taxon>
        <taxon>Actinomycetota</taxon>
        <taxon>Actinomycetes</taxon>
        <taxon>Micromonosporales</taxon>
        <taxon>Micromonosporaceae</taxon>
        <taxon>Catenuloplanes</taxon>
    </lineage>
</organism>
<gene>
    <name evidence="1" type="ORF">J2S41_005905</name>
</gene>
<protein>
    <recommendedName>
        <fullName evidence="3">XRE family transcriptional regulator</fullName>
    </recommendedName>
</protein>
<evidence type="ECO:0000313" key="1">
    <source>
        <dbReference type="EMBL" id="MDR7279127.1"/>
    </source>
</evidence>
<sequence>MDTTDVAARLEVDPKTVARWIDGRVPYPRHRAALVQLTGWTERDLWPAAASPESTDAISEVLVTYPHRSSVPADVWRRLFGRAHAEIGVLAYSALFLAEDAGVLSLLRQKIEAGTRVRLLLGDPDGALVAARGAEEGVGGLMAARIHNALLLFRHLATARPLDLRLHDTTLYASVFRADDELMVNPHIYGKPASHAAVLHLRRRPGGEGMAQTYLDSFERIWREARPLT</sequence>